<dbReference type="PANTHER" id="PTHR34205:SF2">
    <property type="entry name" value="DUF962 DOMAIN-CONTAINING PROTEIN"/>
    <property type="match status" value="1"/>
</dbReference>
<dbReference type="Pfam" id="PF06127">
    <property type="entry name" value="Mpo1-like"/>
    <property type="match status" value="1"/>
</dbReference>
<protein>
    <submittedName>
        <fullName evidence="2">DUF962 domain-containing protein</fullName>
    </submittedName>
</protein>
<name>A0ABY7QQR0_9FLAO</name>
<proteinExistence type="predicted"/>
<keyword evidence="1" id="KW-0812">Transmembrane</keyword>
<dbReference type="Proteomes" id="UP001210978">
    <property type="component" value="Chromosome"/>
</dbReference>
<evidence type="ECO:0000256" key="1">
    <source>
        <dbReference type="SAM" id="Phobius"/>
    </source>
</evidence>
<dbReference type="InterPro" id="IPR009305">
    <property type="entry name" value="Mpo1-like"/>
</dbReference>
<sequence length="132" mass="15576">MLFLFTAFFKNGELIAAFSAKINTMPERIKTFKEFYLFYLTEHRKTGTRIFHFIGTLLVFVVIGYVISSGKERFLWYIPIFGYGFAWLNHALIEKNKPATFKYPLWSLVSDFRLFFELLTGKQKFIETKSQG</sequence>
<feature type="transmembrane region" description="Helical" evidence="1">
    <location>
        <begin position="74"/>
        <end position="93"/>
    </location>
</feature>
<evidence type="ECO:0000313" key="2">
    <source>
        <dbReference type="EMBL" id="WBV61133.1"/>
    </source>
</evidence>
<dbReference type="EMBL" id="CP115859">
    <property type="protein sequence ID" value="WBV61133.1"/>
    <property type="molecule type" value="Genomic_DNA"/>
</dbReference>
<reference evidence="2 3" key="1">
    <citation type="submission" date="2023-01" db="EMBL/GenBank/DDBJ databases">
        <title>Complete genome of Chryseobacterium camelliae VAN22-5A.</title>
        <authorList>
            <person name="Zong G."/>
            <person name="Cao G."/>
        </authorList>
    </citation>
    <scope>NUCLEOTIDE SEQUENCE [LARGE SCALE GENOMIC DNA]</scope>
    <source>
        <strain evidence="2 3">VAN22-5A</strain>
    </source>
</reference>
<gene>
    <name evidence="2" type="ORF">PFY12_03200</name>
</gene>
<accession>A0ABY7QQR0</accession>
<keyword evidence="1" id="KW-1133">Transmembrane helix</keyword>
<organism evidence="2 3">
    <name type="scientific">Chryseobacterium camelliae</name>
    <dbReference type="NCBI Taxonomy" id="1265445"/>
    <lineage>
        <taxon>Bacteria</taxon>
        <taxon>Pseudomonadati</taxon>
        <taxon>Bacteroidota</taxon>
        <taxon>Flavobacteriia</taxon>
        <taxon>Flavobacteriales</taxon>
        <taxon>Weeksellaceae</taxon>
        <taxon>Chryseobacterium group</taxon>
        <taxon>Chryseobacterium</taxon>
    </lineage>
</organism>
<dbReference type="RefSeq" id="WP_271149433.1">
    <property type="nucleotide sequence ID" value="NZ_CP115859.1"/>
</dbReference>
<dbReference type="PANTHER" id="PTHR34205">
    <property type="entry name" value="TRANSMEMBRANE PROTEIN"/>
    <property type="match status" value="1"/>
</dbReference>
<keyword evidence="3" id="KW-1185">Reference proteome</keyword>
<feature type="transmembrane region" description="Helical" evidence="1">
    <location>
        <begin position="50"/>
        <end position="68"/>
    </location>
</feature>
<keyword evidence="1" id="KW-0472">Membrane</keyword>
<evidence type="ECO:0000313" key="3">
    <source>
        <dbReference type="Proteomes" id="UP001210978"/>
    </source>
</evidence>